<gene>
    <name evidence="6" type="ORF">B1B_15902</name>
</gene>
<dbReference type="InterPro" id="IPR050953">
    <property type="entry name" value="N4_N6_ade-DNA_methylase"/>
</dbReference>
<keyword evidence="3" id="KW-0808">Transferase</keyword>
<dbReference type="EC" id="2.1.1.72" evidence="1"/>
<name>T1ABG6_9ZZZZ</name>
<feature type="non-terminal residue" evidence="6">
    <location>
        <position position="260"/>
    </location>
</feature>
<evidence type="ECO:0000313" key="6">
    <source>
        <dbReference type="EMBL" id="EQD38239.1"/>
    </source>
</evidence>
<evidence type="ECO:0000259" key="5">
    <source>
        <dbReference type="Pfam" id="PF25120"/>
    </source>
</evidence>
<evidence type="ECO:0000256" key="4">
    <source>
        <dbReference type="ARBA" id="ARBA00047942"/>
    </source>
</evidence>
<dbReference type="PANTHER" id="PTHR33841">
    <property type="entry name" value="DNA METHYLTRANSFERASE YEEA-RELATED"/>
    <property type="match status" value="1"/>
</dbReference>
<dbReference type="PANTHER" id="PTHR33841:SF1">
    <property type="entry name" value="DNA METHYLTRANSFERASE A"/>
    <property type="match status" value="1"/>
</dbReference>
<keyword evidence="2" id="KW-0489">Methyltransferase</keyword>
<comment type="caution">
    <text evidence="6">The sequence shown here is derived from an EMBL/GenBank/DDBJ whole genome shotgun (WGS) entry which is preliminary data.</text>
</comment>
<dbReference type="EMBL" id="AUZY01010581">
    <property type="protein sequence ID" value="EQD38239.1"/>
    <property type="molecule type" value="Genomic_DNA"/>
</dbReference>
<evidence type="ECO:0000256" key="2">
    <source>
        <dbReference type="ARBA" id="ARBA00022603"/>
    </source>
</evidence>
<dbReference type="GO" id="GO:0032259">
    <property type="term" value="P:methylation"/>
    <property type="evidence" value="ECO:0007669"/>
    <property type="project" value="UniProtKB-KW"/>
</dbReference>
<evidence type="ECO:0000256" key="1">
    <source>
        <dbReference type="ARBA" id="ARBA00011900"/>
    </source>
</evidence>
<feature type="domain" description="DUF7814" evidence="5">
    <location>
        <begin position="154"/>
        <end position="201"/>
    </location>
</feature>
<reference evidence="6" key="1">
    <citation type="submission" date="2013-08" db="EMBL/GenBank/DDBJ databases">
        <authorList>
            <person name="Mendez C."/>
            <person name="Richter M."/>
            <person name="Ferrer M."/>
            <person name="Sanchez J."/>
        </authorList>
    </citation>
    <scope>NUCLEOTIDE SEQUENCE</scope>
</reference>
<comment type="catalytic activity">
    <reaction evidence="4">
        <text>a 2'-deoxyadenosine in DNA + S-adenosyl-L-methionine = an N(6)-methyl-2'-deoxyadenosine in DNA + S-adenosyl-L-homocysteine + H(+)</text>
        <dbReference type="Rhea" id="RHEA:15197"/>
        <dbReference type="Rhea" id="RHEA-COMP:12418"/>
        <dbReference type="Rhea" id="RHEA-COMP:12419"/>
        <dbReference type="ChEBI" id="CHEBI:15378"/>
        <dbReference type="ChEBI" id="CHEBI:57856"/>
        <dbReference type="ChEBI" id="CHEBI:59789"/>
        <dbReference type="ChEBI" id="CHEBI:90615"/>
        <dbReference type="ChEBI" id="CHEBI:90616"/>
        <dbReference type="EC" id="2.1.1.72"/>
    </reaction>
</comment>
<dbReference type="InterPro" id="IPR056716">
    <property type="entry name" value="DUF7814"/>
</dbReference>
<dbReference type="AlphaFoldDB" id="T1ABG6"/>
<reference evidence="6" key="2">
    <citation type="journal article" date="2014" name="ISME J.">
        <title>Microbial stratification in low pH oxic and suboxic macroscopic growths along an acid mine drainage.</title>
        <authorList>
            <person name="Mendez-Garcia C."/>
            <person name="Mesa V."/>
            <person name="Sprenger R.R."/>
            <person name="Richter M."/>
            <person name="Diez M.S."/>
            <person name="Solano J."/>
            <person name="Bargiela R."/>
            <person name="Golyshina O.V."/>
            <person name="Manteca A."/>
            <person name="Ramos J.L."/>
            <person name="Gallego J.R."/>
            <person name="Llorente I."/>
            <person name="Martins Dos Santos V.A."/>
            <person name="Jensen O.N."/>
            <person name="Pelaez A.I."/>
            <person name="Sanchez J."/>
            <person name="Ferrer M."/>
        </authorList>
    </citation>
    <scope>NUCLEOTIDE SEQUENCE</scope>
</reference>
<sequence>MGSEKPRQVWQWVRRESGKPAAFREVWFEPGTNGESLVQKVLNIEITIADEASLSIIRVADRVRKTFDVDRVTKRFYERFKEERARFQKAINGLTSEADLNWYTSLMINRLMFVYFIQKKRFLDDDSNYLRKRLVSCQALWGKGKFHSFYRHFLLRLFHEGLASPTSKRTKELDDLLGKVPYLNGGLFQVHVLESQNPNIEIADEAFEQLFDFFDAYQWHLDDKPLKADNEINPDVLGFIFEKYINQREMGAYYTGNDIT</sequence>
<proteinExistence type="predicted"/>
<accession>T1ABG6</accession>
<dbReference type="Pfam" id="PF25120">
    <property type="entry name" value="DUF7814"/>
    <property type="match status" value="1"/>
</dbReference>
<protein>
    <recommendedName>
        <fullName evidence="1">site-specific DNA-methyltransferase (adenine-specific)</fullName>
        <ecNumber evidence="1">2.1.1.72</ecNumber>
    </recommendedName>
</protein>
<organism evidence="6">
    <name type="scientific">mine drainage metagenome</name>
    <dbReference type="NCBI Taxonomy" id="410659"/>
    <lineage>
        <taxon>unclassified sequences</taxon>
        <taxon>metagenomes</taxon>
        <taxon>ecological metagenomes</taxon>
    </lineage>
</organism>
<dbReference type="InterPro" id="IPR029063">
    <property type="entry name" value="SAM-dependent_MTases_sf"/>
</dbReference>
<evidence type="ECO:0000256" key="3">
    <source>
        <dbReference type="ARBA" id="ARBA00022679"/>
    </source>
</evidence>
<dbReference type="GO" id="GO:0009007">
    <property type="term" value="F:site-specific DNA-methyltransferase (adenine-specific) activity"/>
    <property type="evidence" value="ECO:0007669"/>
    <property type="project" value="UniProtKB-EC"/>
</dbReference>
<dbReference type="SUPFAM" id="SSF53335">
    <property type="entry name" value="S-adenosyl-L-methionine-dependent methyltransferases"/>
    <property type="match status" value="1"/>
</dbReference>